<dbReference type="Gene3D" id="3.90.1150.10">
    <property type="entry name" value="Aspartate Aminotransferase, domain 1"/>
    <property type="match status" value="1"/>
</dbReference>
<keyword evidence="7" id="KW-0032">Aminotransferase</keyword>
<dbReference type="InterPro" id="IPR051798">
    <property type="entry name" value="Class-II_PLP-Dep_Aminotrans"/>
</dbReference>
<evidence type="ECO:0000313" key="8">
    <source>
        <dbReference type="Proteomes" id="UP001144612"/>
    </source>
</evidence>
<feature type="domain" description="Aminotransferase class I/classII large" evidence="6">
    <location>
        <begin position="38"/>
        <end position="384"/>
    </location>
</feature>
<gene>
    <name evidence="7" type="ORF">OW729_18960</name>
</gene>
<dbReference type="InterPro" id="IPR015421">
    <property type="entry name" value="PyrdxlP-dep_Trfase_major"/>
</dbReference>
<dbReference type="NCBIfam" id="TIGR04350">
    <property type="entry name" value="C_S_lyase_PatB"/>
    <property type="match status" value="1"/>
</dbReference>
<dbReference type="EC" id="4.4.1.13" evidence="2"/>
<evidence type="ECO:0000256" key="1">
    <source>
        <dbReference type="ARBA" id="ARBA00001933"/>
    </source>
</evidence>
<evidence type="ECO:0000259" key="6">
    <source>
        <dbReference type="Pfam" id="PF00155"/>
    </source>
</evidence>
<reference evidence="7" key="1">
    <citation type="submission" date="2022-12" db="EMBL/GenBank/DDBJ databases">
        <title>Clostridium sp. nov., isolated from industrial wastewater.</title>
        <authorList>
            <person name="Jiayan W."/>
        </authorList>
    </citation>
    <scope>NUCLEOTIDE SEQUENCE</scope>
    <source>
        <strain evidence="7">ZC22-4</strain>
    </source>
</reference>
<name>A0ABT4DEE4_9CLOT</name>
<evidence type="ECO:0000313" key="7">
    <source>
        <dbReference type="EMBL" id="MCY6960672.1"/>
    </source>
</evidence>
<keyword evidence="3" id="KW-0663">Pyridoxal phosphate</keyword>
<comment type="caution">
    <text evidence="7">The sequence shown here is derived from an EMBL/GenBank/DDBJ whole genome shotgun (WGS) entry which is preliminary data.</text>
</comment>
<keyword evidence="8" id="KW-1185">Reference proteome</keyword>
<comment type="cofactor">
    <cofactor evidence="1">
        <name>pyridoxal 5'-phosphate</name>
        <dbReference type="ChEBI" id="CHEBI:597326"/>
    </cofactor>
</comment>
<dbReference type="Proteomes" id="UP001144612">
    <property type="component" value="Unassembled WGS sequence"/>
</dbReference>
<dbReference type="PANTHER" id="PTHR43525:SF1">
    <property type="entry name" value="PROTEIN MALY"/>
    <property type="match status" value="1"/>
</dbReference>
<dbReference type="GO" id="GO:0008483">
    <property type="term" value="F:transaminase activity"/>
    <property type="evidence" value="ECO:0007669"/>
    <property type="project" value="UniProtKB-KW"/>
</dbReference>
<evidence type="ECO:0000256" key="4">
    <source>
        <dbReference type="ARBA" id="ARBA00023239"/>
    </source>
</evidence>
<organism evidence="7 8">
    <name type="scientific">Clostridium brassicae</name>
    <dbReference type="NCBI Taxonomy" id="2999072"/>
    <lineage>
        <taxon>Bacteria</taxon>
        <taxon>Bacillati</taxon>
        <taxon>Bacillota</taxon>
        <taxon>Clostridia</taxon>
        <taxon>Eubacteriales</taxon>
        <taxon>Clostridiaceae</taxon>
        <taxon>Clostridium</taxon>
    </lineage>
</organism>
<keyword evidence="4" id="KW-0456">Lyase</keyword>
<proteinExistence type="inferred from homology"/>
<dbReference type="Pfam" id="PF00155">
    <property type="entry name" value="Aminotran_1_2"/>
    <property type="match status" value="1"/>
</dbReference>
<dbReference type="InterPro" id="IPR015424">
    <property type="entry name" value="PyrdxlP-dep_Trfase"/>
</dbReference>
<dbReference type="EMBL" id="JAPQFJ010000043">
    <property type="protein sequence ID" value="MCY6960672.1"/>
    <property type="molecule type" value="Genomic_DNA"/>
</dbReference>
<dbReference type="Gene3D" id="3.40.640.10">
    <property type="entry name" value="Type I PLP-dependent aspartate aminotransferase-like (Major domain)"/>
    <property type="match status" value="1"/>
</dbReference>
<evidence type="ECO:0000256" key="3">
    <source>
        <dbReference type="ARBA" id="ARBA00022898"/>
    </source>
</evidence>
<evidence type="ECO:0000256" key="5">
    <source>
        <dbReference type="ARBA" id="ARBA00037974"/>
    </source>
</evidence>
<dbReference type="CDD" id="cd00609">
    <property type="entry name" value="AAT_like"/>
    <property type="match status" value="1"/>
</dbReference>
<protein>
    <recommendedName>
        <fullName evidence="2">cysteine-S-conjugate beta-lyase</fullName>
        <ecNumber evidence="2">4.4.1.13</ecNumber>
    </recommendedName>
</protein>
<dbReference type="RefSeq" id="WP_268063106.1">
    <property type="nucleotide sequence ID" value="NZ_JAPQFJ010000043.1"/>
</dbReference>
<dbReference type="InterPro" id="IPR015422">
    <property type="entry name" value="PyrdxlP-dep_Trfase_small"/>
</dbReference>
<sequence>MKYNFDEVVDRKNNHSAKWNEMDLKFGSNDLWPMWIADMDFKTAPEIIEAMQEKLNQGIFGYVNRPKEYYEVAKNWIKKRHGFELNTEHLTYSPGVVPALSMIIEKFTEPGDKIIIQTPVYYPFFSVVEENNRILILNPLKKGEDGDYTMDYEDLESKMDEKVKLLLLCSPHNPVGRVWKENELRKLGDICFKHNVKVISDEIHSDIVYKPNKHIPFASLGKEFEENTITCFAPTKGFNIAGLYSAFILFPNKEYLETFETELGRIDLKRNNPFSLVATMAAYEKGEEWLEALLAYIESNIDYVIEYIKENLPKVKIKKPEATYLLWLDFSEYGLSKEELGELMVKKGKVAFDHGQWFGNEGGNFQRMNVACPRYMVEEGLKRISKAVGK</sequence>
<keyword evidence="7" id="KW-0808">Transferase</keyword>
<comment type="similarity">
    <text evidence="5">Belongs to the class-II pyridoxal-phosphate-dependent aminotransferase family. MalY/PatB cystathionine beta-lyase subfamily.</text>
</comment>
<evidence type="ECO:0000256" key="2">
    <source>
        <dbReference type="ARBA" id="ARBA00012224"/>
    </source>
</evidence>
<accession>A0ABT4DEE4</accession>
<dbReference type="InterPro" id="IPR004839">
    <property type="entry name" value="Aminotransferase_I/II_large"/>
</dbReference>
<dbReference type="PANTHER" id="PTHR43525">
    <property type="entry name" value="PROTEIN MALY"/>
    <property type="match status" value="1"/>
</dbReference>
<dbReference type="SUPFAM" id="SSF53383">
    <property type="entry name" value="PLP-dependent transferases"/>
    <property type="match status" value="1"/>
</dbReference>
<dbReference type="InterPro" id="IPR027619">
    <property type="entry name" value="C-S_lyase_PatB-like"/>
</dbReference>